<evidence type="ECO:0000313" key="1">
    <source>
        <dbReference type="EMBL" id="GAA4699590.1"/>
    </source>
</evidence>
<gene>
    <name evidence="1" type="ORF">GCM10023349_14890</name>
</gene>
<proteinExistence type="predicted"/>
<organism evidence="1 2">
    <name type="scientific">Nocardioides conyzicola</name>
    <dbReference type="NCBI Taxonomy" id="1651781"/>
    <lineage>
        <taxon>Bacteria</taxon>
        <taxon>Bacillati</taxon>
        <taxon>Actinomycetota</taxon>
        <taxon>Actinomycetes</taxon>
        <taxon>Propionibacteriales</taxon>
        <taxon>Nocardioidaceae</taxon>
        <taxon>Nocardioides</taxon>
    </lineage>
</organism>
<name>A0ABP8X4H5_9ACTN</name>
<dbReference type="EMBL" id="BAABKM010000002">
    <property type="protein sequence ID" value="GAA4699590.1"/>
    <property type="molecule type" value="Genomic_DNA"/>
</dbReference>
<dbReference type="Proteomes" id="UP001499974">
    <property type="component" value="Unassembled WGS sequence"/>
</dbReference>
<sequence length="173" mass="18469">MRGQEQCDARENDGASTAAGLWPADQLGPIIASGINASIGSARPAVSGGVSERVLVVAAGPDDATHEIAERLDLDEARGTCKAVIGSLSRQALASCLEFRRNLPRRLERFKDGLGLRPELSGTLALRIGGQGQRWADSAMVTLPGPAQRTSLRPPAGRHELFRVRRSSQEVHQ</sequence>
<reference evidence="2" key="1">
    <citation type="journal article" date="2019" name="Int. J. Syst. Evol. Microbiol.">
        <title>The Global Catalogue of Microorganisms (GCM) 10K type strain sequencing project: providing services to taxonomists for standard genome sequencing and annotation.</title>
        <authorList>
            <consortium name="The Broad Institute Genomics Platform"/>
            <consortium name="The Broad Institute Genome Sequencing Center for Infectious Disease"/>
            <person name="Wu L."/>
            <person name="Ma J."/>
        </authorList>
    </citation>
    <scope>NUCLEOTIDE SEQUENCE [LARGE SCALE GENOMIC DNA]</scope>
    <source>
        <strain evidence="2">JCM 18531</strain>
    </source>
</reference>
<protein>
    <submittedName>
        <fullName evidence="1">Uncharacterized protein</fullName>
    </submittedName>
</protein>
<evidence type="ECO:0000313" key="2">
    <source>
        <dbReference type="Proteomes" id="UP001499974"/>
    </source>
</evidence>
<keyword evidence="2" id="KW-1185">Reference proteome</keyword>
<comment type="caution">
    <text evidence="1">The sequence shown here is derived from an EMBL/GenBank/DDBJ whole genome shotgun (WGS) entry which is preliminary data.</text>
</comment>
<accession>A0ABP8X4H5</accession>